<dbReference type="Gene3D" id="2.120.10.80">
    <property type="entry name" value="Kelch-type beta propeller"/>
    <property type="match status" value="2"/>
</dbReference>
<keyword evidence="3" id="KW-0812">Transmembrane</keyword>
<dbReference type="InterPro" id="IPR015915">
    <property type="entry name" value="Kelch-typ_b-propeller"/>
</dbReference>
<evidence type="ECO:0000256" key="2">
    <source>
        <dbReference type="ARBA" id="ARBA00023004"/>
    </source>
</evidence>
<evidence type="ECO:0000256" key="4">
    <source>
        <dbReference type="SAM" id="SignalP"/>
    </source>
</evidence>
<evidence type="ECO:0000313" key="10">
    <source>
        <dbReference type="RefSeq" id="XP_022096082.1"/>
    </source>
</evidence>
<dbReference type="RefSeq" id="XP_022096045.1">
    <property type="nucleotide sequence ID" value="XM_022240353.1"/>
</dbReference>
<feature type="signal peptide" evidence="4">
    <location>
        <begin position="1"/>
        <end position="24"/>
    </location>
</feature>
<keyword evidence="3" id="KW-0472">Membrane</keyword>
<dbReference type="RefSeq" id="XP_022096073.1">
    <property type="nucleotide sequence ID" value="XM_022240381.1"/>
</dbReference>
<evidence type="ECO:0000313" key="5">
    <source>
        <dbReference type="Proteomes" id="UP000694845"/>
    </source>
</evidence>
<evidence type="ECO:0000313" key="8">
    <source>
        <dbReference type="RefSeq" id="XP_022096063.1"/>
    </source>
</evidence>
<evidence type="ECO:0000313" key="6">
    <source>
        <dbReference type="RefSeq" id="XP_022096045.1"/>
    </source>
</evidence>
<sequence>MASALVARLPIVLAIYLSLWLVSANEGSVPVWTWLDGSRLVNQPSTLTAGNQYPGCRAHSGIWTHPTAGLFWMFGGQEGSGTPLNDLWLYDMPSQEWTNVRRGKEQAWPGPRYGAAVCGVAGSSVVVYGGARSAENLLSDTWLYHLHNESWVLLTESLQPDVRTNMAHWCTHDSLWIYRGVTSDLATPPTMWKFTFESYEWTEVGAPIARGKNQEEMIDFGHWKTATWVLNDTQLYFLGGKPSGPDKACRGKSSTVKNKCDLWRYSTITNEWEHVNMDAAVSKGRTDNGVAGVSQQPSCPVQPAFWSDADSNLWLLDSDDGSIGTCGKTSPTHSNLWMLDLRLMRWMNFQESASPPGRDFQEWTAEPQGQPPPRAYCASWAWNSTYYLFGGLTRNGSVGALNDLWDFRLLEAESLRSAPTTSLAVPPVAVFFLSLGALGILSLFVFGVIFFTKCSSGPRLKPPNHFGDKIRYSPVEMDEVFIT</sequence>
<dbReference type="GO" id="GO:0019760">
    <property type="term" value="P:glucosinolate metabolic process"/>
    <property type="evidence" value="ECO:0007669"/>
    <property type="project" value="UniProtKB-ARBA"/>
</dbReference>
<evidence type="ECO:0000313" key="9">
    <source>
        <dbReference type="RefSeq" id="XP_022096073.1"/>
    </source>
</evidence>
<protein>
    <submittedName>
        <fullName evidence="6 7">Uncharacterized protein LOC110982139</fullName>
    </submittedName>
</protein>
<dbReference type="SUPFAM" id="SSF117281">
    <property type="entry name" value="Kelch motif"/>
    <property type="match status" value="2"/>
</dbReference>
<dbReference type="RefSeq" id="XP_022096053.1">
    <property type="nucleotide sequence ID" value="XM_022240361.1"/>
</dbReference>
<gene>
    <name evidence="6 7 8 9 10 11" type="primary">LOC110982139</name>
</gene>
<keyword evidence="1" id="KW-0677">Repeat</keyword>
<name>A0A8B7YUD6_ACAPL</name>
<evidence type="ECO:0000313" key="7">
    <source>
        <dbReference type="RefSeq" id="XP_022096053.1"/>
    </source>
</evidence>
<dbReference type="PANTHER" id="PTHR47435:SF4">
    <property type="entry name" value="KELCH REPEAT PROTEIN (AFU_ORTHOLOGUE AFUA_5G12780)"/>
    <property type="match status" value="1"/>
</dbReference>
<dbReference type="RefSeq" id="XP_022096082.1">
    <property type="nucleotide sequence ID" value="XM_022240390.1"/>
</dbReference>
<proteinExistence type="predicted"/>
<dbReference type="GeneID" id="110982139"/>
<dbReference type="RefSeq" id="XP_022096090.1">
    <property type="nucleotide sequence ID" value="XM_022240398.1"/>
</dbReference>
<dbReference type="OMA" id="RAYCASW"/>
<keyword evidence="5" id="KW-1185">Reference proteome</keyword>
<dbReference type="Pfam" id="PF24681">
    <property type="entry name" value="Kelch_KLHDC2_KLHL20_DRC7"/>
    <property type="match status" value="1"/>
</dbReference>
<evidence type="ECO:0000313" key="11">
    <source>
        <dbReference type="RefSeq" id="XP_022096090.1"/>
    </source>
</evidence>
<evidence type="ECO:0000256" key="3">
    <source>
        <dbReference type="SAM" id="Phobius"/>
    </source>
</evidence>
<dbReference type="AlphaFoldDB" id="A0A8B7YUD6"/>
<keyword evidence="4" id="KW-0732">Signal</keyword>
<evidence type="ECO:0000256" key="1">
    <source>
        <dbReference type="ARBA" id="ARBA00022737"/>
    </source>
</evidence>
<feature type="transmembrane region" description="Helical" evidence="3">
    <location>
        <begin position="428"/>
        <end position="451"/>
    </location>
</feature>
<dbReference type="PANTHER" id="PTHR47435">
    <property type="entry name" value="KELCH REPEAT PROTEIN (AFU_ORTHOLOGUE AFUA_5G12780)"/>
    <property type="match status" value="1"/>
</dbReference>
<dbReference type="Proteomes" id="UP000694845">
    <property type="component" value="Unplaced"/>
</dbReference>
<organism evidence="5 11">
    <name type="scientific">Acanthaster planci</name>
    <name type="common">Crown-of-thorns starfish</name>
    <dbReference type="NCBI Taxonomy" id="133434"/>
    <lineage>
        <taxon>Eukaryota</taxon>
        <taxon>Metazoa</taxon>
        <taxon>Echinodermata</taxon>
        <taxon>Eleutherozoa</taxon>
        <taxon>Asterozoa</taxon>
        <taxon>Asteroidea</taxon>
        <taxon>Valvatacea</taxon>
        <taxon>Valvatida</taxon>
        <taxon>Acanthasteridae</taxon>
        <taxon>Acanthaster</taxon>
    </lineage>
</organism>
<dbReference type="OrthoDB" id="432528at2759"/>
<dbReference type="RefSeq" id="XP_022096063.1">
    <property type="nucleotide sequence ID" value="XM_022240371.1"/>
</dbReference>
<keyword evidence="3" id="KW-1133">Transmembrane helix</keyword>
<accession>A0A8B7YUD6</accession>
<dbReference type="KEGG" id="aplc:110982139"/>
<feature type="chain" id="PRO_5044665613" evidence="4">
    <location>
        <begin position="25"/>
        <end position="483"/>
    </location>
</feature>
<reference evidence="6 7" key="1">
    <citation type="submission" date="2025-04" db="UniProtKB">
        <authorList>
            <consortium name="RefSeq"/>
        </authorList>
    </citation>
    <scope>IDENTIFICATION</scope>
</reference>
<keyword evidence="2" id="KW-0408">Iron</keyword>